<organism evidence="2 3">
    <name type="scientific">Alkalibacillus silvisoli</name>
    <dbReference type="NCBI Taxonomy" id="392823"/>
    <lineage>
        <taxon>Bacteria</taxon>
        <taxon>Bacillati</taxon>
        <taxon>Bacillota</taxon>
        <taxon>Bacilli</taxon>
        <taxon>Bacillales</taxon>
        <taxon>Bacillaceae</taxon>
        <taxon>Alkalibacillus</taxon>
    </lineage>
</organism>
<dbReference type="Proteomes" id="UP001500740">
    <property type="component" value="Unassembled WGS sequence"/>
</dbReference>
<evidence type="ECO:0000313" key="3">
    <source>
        <dbReference type="Proteomes" id="UP001500740"/>
    </source>
</evidence>
<dbReference type="EMBL" id="BAAACZ010000017">
    <property type="protein sequence ID" value="GAA0464665.1"/>
    <property type="molecule type" value="Genomic_DNA"/>
</dbReference>
<evidence type="ECO:0000259" key="1">
    <source>
        <dbReference type="Pfam" id="PF02893"/>
    </source>
</evidence>
<gene>
    <name evidence="2" type="ORF">GCM10008935_20500</name>
</gene>
<keyword evidence="3" id="KW-1185">Reference proteome</keyword>
<name>A0ABN1A0M5_9BACI</name>
<reference evidence="2 3" key="1">
    <citation type="journal article" date="2019" name="Int. J. Syst. Evol. Microbiol.">
        <title>The Global Catalogue of Microorganisms (GCM) 10K type strain sequencing project: providing services to taxonomists for standard genome sequencing and annotation.</title>
        <authorList>
            <consortium name="The Broad Institute Genomics Platform"/>
            <consortium name="The Broad Institute Genome Sequencing Center for Infectious Disease"/>
            <person name="Wu L."/>
            <person name="Ma J."/>
        </authorList>
    </citation>
    <scope>NUCLEOTIDE SEQUENCE [LARGE SCALE GENOMIC DNA]</scope>
    <source>
        <strain evidence="2 3">JCM 14193</strain>
    </source>
</reference>
<proteinExistence type="predicted"/>
<evidence type="ECO:0000313" key="2">
    <source>
        <dbReference type="EMBL" id="GAA0464665.1"/>
    </source>
</evidence>
<feature type="domain" description="GRAM" evidence="1">
    <location>
        <begin position="17"/>
        <end position="99"/>
    </location>
</feature>
<protein>
    <recommendedName>
        <fullName evidence="1">GRAM domain-containing protein</fullName>
    </recommendedName>
</protein>
<dbReference type="RefSeq" id="WP_343783461.1">
    <property type="nucleotide sequence ID" value="NZ_BAAACZ010000017.1"/>
</dbReference>
<dbReference type="Pfam" id="PF02893">
    <property type="entry name" value="GRAM"/>
    <property type="match status" value="1"/>
</dbReference>
<comment type="caution">
    <text evidence="2">The sequence shown here is derived from an EMBL/GenBank/DDBJ whole genome shotgun (WGS) entry which is preliminary data.</text>
</comment>
<dbReference type="InterPro" id="IPR011993">
    <property type="entry name" value="PH-like_dom_sf"/>
</dbReference>
<accession>A0ABN1A0M5</accession>
<dbReference type="Gene3D" id="2.30.29.30">
    <property type="entry name" value="Pleckstrin-homology domain (PH domain)/Phosphotyrosine-binding domain (PTB)"/>
    <property type="match status" value="1"/>
</dbReference>
<dbReference type="InterPro" id="IPR004182">
    <property type="entry name" value="GRAM"/>
</dbReference>
<sequence>MDETIKQGLSNLWKGKEAVGGKLFLTKQHLTHQPHKANIKKEKVVIKLSHIKNIEFYTNKVFGVPLMKNGLKVILNSNEIYFFVVNKREEWKEAIDHLLSEQVEMM</sequence>